<dbReference type="RefSeq" id="XP_068352877.1">
    <property type="nucleotide sequence ID" value="XM_068509268.1"/>
</dbReference>
<keyword evidence="5" id="KW-0862">Zinc</keyword>
<organism evidence="10 11">
    <name type="scientific">Tritrichomonas foetus</name>
    <dbReference type="NCBI Taxonomy" id="1144522"/>
    <lineage>
        <taxon>Eukaryota</taxon>
        <taxon>Metamonada</taxon>
        <taxon>Parabasalia</taxon>
        <taxon>Tritrichomonadida</taxon>
        <taxon>Tritrichomonadidae</taxon>
        <taxon>Tritrichomonas</taxon>
    </lineage>
</organism>
<dbReference type="InterPro" id="IPR013083">
    <property type="entry name" value="Znf_RING/FYVE/PHD"/>
</dbReference>
<dbReference type="PROSITE" id="PS50236">
    <property type="entry name" value="CHCR"/>
    <property type="match status" value="1"/>
</dbReference>
<evidence type="ECO:0000259" key="9">
    <source>
        <dbReference type="PROSITE" id="PS50089"/>
    </source>
</evidence>
<evidence type="ECO:0000256" key="2">
    <source>
        <dbReference type="ARBA" id="ARBA00007070"/>
    </source>
</evidence>
<dbReference type="GO" id="GO:0008270">
    <property type="term" value="F:zinc ion binding"/>
    <property type="evidence" value="ECO:0007669"/>
    <property type="project" value="UniProtKB-KW"/>
</dbReference>
<comment type="caution">
    <text evidence="10">The sequence shown here is derived from an EMBL/GenBank/DDBJ whole genome shotgun (WGS) entry which is preliminary data.</text>
</comment>
<name>A0A1J4JR49_9EUKA</name>
<feature type="repeat" description="CHCR" evidence="8">
    <location>
        <begin position="71"/>
        <end position="251"/>
    </location>
</feature>
<dbReference type="GeneID" id="94843972"/>
<dbReference type="PANTHER" id="PTHR23323">
    <property type="entry name" value="VACUOLAR PROTEIN SORTING-ASSOCIATED PROTEIN"/>
    <property type="match status" value="1"/>
</dbReference>
<evidence type="ECO:0000256" key="3">
    <source>
        <dbReference type="ARBA" id="ARBA00022723"/>
    </source>
</evidence>
<dbReference type="GO" id="GO:0007032">
    <property type="term" value="P:endosome organization"/>
    <property type="evidence" value="ECO:0007669"/>
    <property type="project" value="TreeGrafter"/>
</dbReference>
<dbReference type="GO" id="GO:0007033">
    <property type="term" value="P:vacuole organization"/>
    <property type="evidence" value="ECO:0007669"/>
    <property type="project" value="TreeGrafter"/>
</dbReference>
<dbReference type="GO" id="GO:0048284">
    <property type="term" value="P:organelle fusion"/>
    <property type="evidence" value="ECO:0007669"/>
    <property type="project" value="TreeGrafter"/>
</dbReference>
<proteinExistence type="inferred from homology"/>
<gene>
    <name evidence="10" type="ORF">TRFO_33769</name>
</gene>
<dbReference type="InterPro" id="IPR057308">
    <property type="entry name" value="CHCR_PEP5_VPS11"/>
</dbReference>
<evidence type="ECO:0000256" key="8">
    <source>
        <dbReference type="PROSITE-ProRule" id="PRU01006"/>
    </source>
</evidence>
<evidence type="ECO:0000313" key="11">
    <source>
        <dbReference type="Proteomes" id="UP000179807"/>
    </source>
</evidence>
<dbReference type="AlphaFoldDB" id="A0A1J4JR49"/>
<evidence type="ECO:0000256" key="5">
    <source>
        <dbReference type="ARBA" id="ARBA00022833"/>
    </source>
</evidence>
<dbReference type="GO" id="GO:0005768">
    <property type="term" value="C:endosome"/>
    <property type="evidence" value="ECO:0007669"/>
    <property type="project" value="TreeGrafter"/>
</dbReference>
<reference evidence="10" key="1">
    <citation type="submission" date="2016-10" db="EMBL/GenBank/DDBJ databases">
        <authorList>
            <person name="Benchimol M."/>
            <person name="Almeida L.G."/>
            <person name="Vasconcelos A.T."/>
            <person name="Perreira-Neves A."/>
            <person name="Rosa I.A."/>
            <person name="Tasca T."/>
            <person name="Bogo M.R."/>
            <person name="de Souza W."/>
        </authorList>
    </citation>
    <scope>NUCLEOTIDE SEQUENCE [LARGE SCALE GENOMIC DNA]</scope>
    <source>
        <strain evidence="10">K</strain>
    </source>
</reference>
<dbReference type="Proteomes" id="UP000179807">
    <property type="component" value="Unassembled WGS sequence"/>
</dbReference>
<dbReference type="PROSITE" id="PS50089">
    <property type="entry name" value="ZF_RING_2"/>
    <property type="match status" value="1"/>
</dbReference>
<dbReference type="Pfam" id="PF23356">
    <property type="entry name" value="TPR_PEP5_VPS11"/>
    <property type="match status" value="1"/>
</dbReference>
<evidence type="ECO:0000256" key="6">
    <source>
        <dbReference type="ARBA" id="ARBA00023136"/>
    </source>
</evidence>
<dbReference type="VEuPathDB" id="TrichDB:TRFO_33769"/>
<dbReference type="PANTHER" id="PTHR23323:SF24">
    <property type="entry name" value="VACUOLAR PROTEIN SORTING-ASSOCIATED PROTEIN 11 HOMOLOG"/>
    <property type="match status" value="1"/>
</dbReference>
<protein>
    <recommendedName>
        <fullName evidence="9">RING-type domain-containing protein</fullName>
    </recommendedName>
</protein>
<dbReference type="EMBL" id="MLAK01000990">
    <property type="protein sequence ID" value="OHS99740.1"/>
    <property type="molecule type" value="Genomic_DNA"/>
</dbReference>
<dbReference type="GO" id="GO:0030897">
    <property type="term" value="C:HOPS complex"/>
    <property type="evidence" value="ECO:0007669"/>
    <property type="project" value="TreeGrafter"/>
</dbReference>
<dbReference type="SUPFAM" id="SSF57850">
    <property type="entry name" value="RING/U-box"/>
    <property type="match status" value="1"/>
</dbReference>
<dbReference type="GO" id="GO:0006904">
    <property type="term" value="P:vesicle docking involved in exocytosis"/>
    <property type="evidence" value="ECO:0007669"/>
    <property type="project" value="TreeGrafter"/>
</dbReference>
<accession>A0A1J4JR49</accession>
<evidence type="ECO:0000313" key="10">
    <source>
        <dbReference type="EMBL" id="OHS99740.1"/>
    </source>
</evidence>
<keyword evidence="6" id="KW-0472">Membrane</keyword>
<sequence>MTTFMNVSNVMTETIYKEIETSLINENLEKSKKICDGNCVEWDNFKIRLEQVILEEDYDSDFCLNKLPSIFTKSIGLIDPSIILCKLNKPQLSILLVNYLVELHKQGHANAQHTELLFNLFHLKETRFILEEFIQFLQSSIEKKHETVNHRAFYLWQSRKLPDNSEAIHFLDNFCVEKAIDVLIENEMMDEALQIAGMMNCMKHIILIHIKCNNYQEALNFIRKVNNHIERKELLLEYGPFFLCKPQDSINDEIISIASDIYLNENSNHTLDFINLFSLNIASFQKFIQIIVDRKPSSILLNILIPLLITNIAKSHNRSPVSKICDQLNPLYYIQNEIYYELYDKEYILMTCFENDMIEESTFILEKLGRYEELITLLIKKQQHILLKNICETYFNHEIETSNYINKSMSDISGYYWGNIFEFFTKTFFHQDKEIETFMRNIINKVLETNPLPYIVGVLSKNPNISVDLIKPYLMDMFSSLQKDINNVKENQKILTSQLNELDKDIYSMETSAIAFKRSTCTRCQEKITAEYSSISFMCGHTFHSHCLKRDKSELYCLVCGPCESPDIEINEDANINLDLPDLLNDIVSNIHILDQNC</sequence>
<dbReference type="GO" id="GO:0030674">
    <property type="term" value="F:protein-macromolecule adaptor activity"/>
    <property type="evidence" value="ECO:0007669"/>
    <property type="project" value="TreeGrafter"/>
</dbReference>
<comment type="subcellular location">
    <subcellularLocation>
        <location evidence="1">Endomembrane system</location>
        <topology evidence="1">Peripheral membrane protein</topology>
    </subcellularLocation>
</comment>
<dbReference type="Gene3D" id="3.30.40.10">
    <property type="entry name" value="Zinc/RING finger domain, C3HC4 (zinc finger)"/>
    <property type="match status" value="1"/>
</dbReference>
<comment type="similarity">
    <text evidence="2">Belongs to the VPS11 family.</text>
</comment>
<evidence type="ECO:0000256" key="1">
    <source>
        <dbReference type="ARBA" id="ARBA00004184"/>
    </source>
</evidence>
<evidence type="ECO:0000256" key="7">
    <source>
        <dbReference type="PROSITE-ProRule" id="PRU00175"/>
    </source>
</evidence>
<evidence type="ECO:0000256" key="4">
    <source>
        <dbReference type="ARBA" id="ARBA00022771"/>
    </source>
</evidence>
<dbReference type="InterPro" id="IPR001841">
    <property type="entry name" value="Znf_RING"/>
</dbReference>
<feature type="domain" description="RING-type" evidence="9">
    <location>
        <begin position="521"/>
        <end position="560"/>
    </location>
</feature>
<keyword evidence="3" id="KW-0479">Metal-binding</keyword>
<keyword evidence="11" id="KW-1185">Reference proteome</keyword>
<dbReference type="GO" id="GO:0006886">
    <property type="term" value="P:intracellular protein transport"/>
    <property type="evidence" value="ECO:0007669"/>
    <property type="project" value="UniProtKB-UniRule"/>
</dbReference>
<dbReference type="InterPro" id="IPR000547">
    <property type="entry name" value="Clathrin_H-chain/VPS_repeat"/>
</dbReference>
<keyword evidence="4 7" id="KW-0863">Zinc-finger</keyword>